<organism evidence="1 2">
    <name type="scientific">Aldrovandia affinis</name>
    <dbReference type="NCBI Taxonomy" id="143900"/>
    <lineage>
        <taxon>Eukaryota</taxon>
        <taxon>Metazoa</taxon>
        <taxon>Chordata</taxon>
        <taxon>Craniata</taxon>
        <taxon>Vertebrata</taxon>
        <taxon>Euteleostomi</taxon>
        <taxon>Actinopterygii</taxon>
        <taxon>Neopterygii</taxon>
        <taxon>Teleostei</taxon>
        <taxon>Notacanthiformes</taxon>
        <taxon>Halosauridae</taxon>
        <taxon>Aldrovandia</taxon>
    </lineage>
</organism>
<comment type="caution">
    <text evidence="1">The sequence shown here is derived from an EMBL/GenBank/DDBJ whole genome shotgun (WGS) entry which is preliminary data.</text>
</comment>
<proteinExistence type="predicted"/>
<evidence type="ECO:0000313" key="2">
    <source>
        <dbReference type="Proteomes" id="UP001221898"/>
    </source>
</evidence>
<reference evidence="1" key="1">
    <citation type="journal article" date="2023" name="Science">
        <title>Genome structures resolve the early diversification of teleost fishes.</title>
        <authorList>
            <person name="Parey E."/>
            <person name="Louis A."/>
            <person name="Montfort J."/>
            <person name="Bouchez O."/>
            <person name="Roques C."/>
            <person name="Iampietro C."/>
            <person name="Lluch J."/>
            <person name="Castinel A."/>
            <person name="Donnadieu C."/>
            <person name="Desvignes T."/>
            <person name="Floi Bucao C."/>
            <person name="Jouanno E."/>
            <person name="Wen M."/>
            <person name="Mejri S."/>
            <person name="Dirks R."/>
            <person name="Jansen H."/>
            <person name="Henkel C."/>
            <person name="Chen W.J."/>
            <person name="Zahm M."/>
            <person name="Cabau C."/>
            <person name="Klopp C."/>
            <person name="Thompson A.W."/>
            <person name="Robinson-Rechavi M."/>
            <person name="Braasch I."/>
            <person name="Lecointre G."/>
            <person name="Bobe J."/>
            <person name="Postlethwait J.H."/>
            <person name="Berthelot C."/>
            <person name="Roest Crollius H."/>
            <person name="Guiguen Y."/>
        </authorList>
    </citation>
    <scope>NUCLEOTIDE SEQUENCE</scope>
    <source>
        <strain evidence="1">NC1722</strain>
    </source>
</reference>
<accession>A0AAD7X294</accession>
<dbReference type="AlphaFoldDB" id="A0AAD7X294"/>
<sequence>MTRFQSRPPCPDSGACHFAVAAVTAPVTMALIPPYLRPFVTSLVSLTSPRHAGVSPRFSGAAPLALRHPSQHSVIPVPQPLCFCRPPGFLTAIPRKREVTGSPAHSAQAAERSGRASAAGVGIVVK</sequence>
<keyword evidence="2" id="KW-1185">Reference proteome</keyword>
<name>A0AAD7X294_9TELE</name>
<dbReference type="Proteomes" id="UP001221898">
    <property type="component" value="Unassembled WGS sequence"/>
</dbReference>
<evidence type="ECO:0000313" key="1">
    <source>
        <dbReference type="EMBL" id="KAJ8418466.1"/>
    </source>
</evidence>
<protein>
    <submittedName>
        <fullName evidence="1">Uncharacterized protein</fullName>
    </submittedName>
</protein>
<gene>
    <name evidence="1" type="ORF">AAFF_G00141750</name>
</gene>
<dbReference type="EMBL" id="JAINUG010000002">
    <property type="protein sequence ID" value="KAJ8418466.1"/>
    <property type="molecule type" value="Genomic_DNA"/>
</dbReference>